<dbReference type="PRINTS" id="PR00792">
    <property type="entry name" value="PEPSIN"/>
</dbReference>
<dbReference type="OrthoDB" id="771136at2759"/>
<evidence type="ECO:0000256" key="6">
    <source>
        <dbReference type="ARBA" id="ARBA00023145"/>
    </source>
</evidence>
<evidence type="ECO:0000256" key="9">
    <source>
        <dbReference type="SAM" id="SignalP"/>
    </source>
</evidence>
<dbReference type="PROSITE" id="PS00141">
    <property type="entry name" value="ASP_PROTEASE"/>
    <property type="match status" value="1"/>
</dbReference>
<dbReference type="InterPro" id="IPR001461">
    <property type="entry name" value="Aspartic_peptidase_A1"/>
</dbReference>
<dbReference type="GO" id="GO:0009277">
    <property type="term" value="C:fungal-type cell wall"/>
    <property type="evidence" value="ECO:0007669"/>
    <property type="project" value="TreeGrafter"/>
</dbReference>
<dbReference type="InterPro" id="IPR033121">
    <property type="entry name" value="PEPTIDASE_A1"/>
</dbReference>
<dbReference type="CDD" id="cd05471">
    <property type="entry name" value="pepsin_like"/>
    <property type="match status" value="1"/>
</dbReference>
<evidence type="ECO:0000256" key="2">
    <source>
        <dbReference type="ARBA" id="ARBA00022670"/>
    </source>
</evidence>
<dbReference type="EMBL" id="JAPEUV010000035">
    <property type="protein sequence ID" value="KAJ4337817.1"/>
    <property type="molecule type" value="Genomic_DNA"/>
</dbReference>
<comment type="similarity">
    <text evidence="1 8">Belongs to the peptidase A1 family.</text>
</comment>
<feature type="active site" evidence="7">
    <location>
        <position position="273"/>
    </location>
</feature>
<feature type="active site" evidence="7">
    <location>
        <position position="58"/>
    </location>
</feature>
<dbReference type="PANTHER" id="PTHR47965">
    <property type="entry name" value="ASPARTYL PROTEASE-RELATED"/>
    <property type="match status" value="1"/>
</dbReference>
<comment type="caution">
    <text evidence="11">The sequence shown here is derived from an EMBL/GenBank/DDBJ whole genome shotgun (WGS) entry which is preliminary data.</text>
</comment>
<evidence type="ECO:0000313" key="12">
    <source>
        <dbReference type="Proteomes" id="UP001140562"/>
    </source>
</evidence>
<feature type="chain" id="PRO_5040980442" description="Peptidase A1 domain-containing protein" evidence="9">
    <location>
        <begin position="22"/>
        <end position="322"/>
    </location>
</feature>
<reference evidence="11" key="1">
    <citation type="submission" date="2022-10" db="EMBL/GenBank/DDBJ databases">
        <title>Tapping the CABI collections for fungal endophytes: first genome assemblies for Collariella, Neodidymelliopsis, Ascochyta clinopodiicola, Didymella pomorum, Didymosphaeria variabile, Neocosmospora piperis and Neocucurbitaria cava.</title>
        <authorList>
            <person name="Hill R."/>
        </authorList>
    </citation>
    <scope>NUCLEOTIDE SEQUENCE</scope>
    <source>
        <strain evidence="11">IMI 360193</strain>
    </source>
</reference>
<gene>
    <name evidence="11" type="ORF">N0V87_004372</name>
</gene>
<dbReference type="PROSITE" id="PS51767">
    <property type="entry name" value="PEPTIDASE_A1"/>
    <property type="match status" value="1"/>
</dbReference>
<dbReference type="Gene3D" id="2.40.70.10">
    <property type="entry name" value="Acid Proteases"/>
    <property type="match status" value="2"/>
</dbReference>
<dbReference type="Proteomes" id="UP001140562">
    <property type="component" value="Unassembled WGS sequence"/>
</dbReference>
<dbReference type="InterPro" id="IPR021109">
    <property type="entry name" value="Peptidase_aspartic_dom_sf"/>
</dbReference>
<dbReference type="GO" id="GO:0006508">
    <property type="term" value="P:proteolysis"/>
    <property type="evidence" value="ECO:0007669"/>
    <property type="project" value="UniProtKB-KW"/>
</dbReference>
<feature type="domain" description="Peptidase A1" evidence="10">
    <location>
        <begin position="40"/>
        <end position="322"/>
    </location>
</feature>
<dbReference type="SUPFAM" id="SSF50630">
    <property type="entry name" value="Acid proteases"/>
    <property type="match status" value="1"/>
</dbReference>
<accession>A0A9W8X0W5</accession>
<evidence type="ECO:0000256" key="3">
    <source>
        <dbReference type="ARBA" id="ARBA00022729"/>
    </source>
</evidence>
<keyword evidence="6" id="KW-0865">Zymogen</keyword>
<organism evidence="11 12">
    <name type="scientific">Didymella glomerata</name>
    <dbReference type="NCBI Taxonomy" id="749621"/>
    <lineage>
        <taxon>Eukaryota</taxon>
        <taxon>Fungi</taxon>
        <taxon>Dikarya</taxon>
        <taxon>Ascomycota</taxon>
        <taxon>Pezizomycotina</taxon>
        <taxon>Dothideomycetes</taxon>
        <taxon>Pleosporomycetidae</taxon>
        <taxon>Pleosporales</taxon>
        <taxon>Pleosporineae</taxon>
        <taxon>Didymellaceae</taxon>
        <taxon>Didymella</taxon>
    </lineage>
</organism>
<proteinExistence type="inferred from homology"/>
<evidence type="ECO:0000313" key="11">
    <source>
        <dbReference type="EMBL" id="KAJ4337817.1"/>
    </source>
</evidence>
<dbReference type="AlphaFoldDB" id="A0A9W8X0W5"/>
<keyword evidence="3 9" id="KW-0732">Signal</keyword>
<keyword evidence="12" id="KW-1185">Reference proteome</keyword>
<protein>
    <recommendedName>
        <fullName evidence="10">Peptidase A1 domain-containing protein</fullName>
    </recommendedName>
</protein>
<dbReference type="GO" id="GO:0005576">
    <property type="term" value="C:extracellular region"/>
    <property type="evidence" value="ECO:0007669"/>
    <property type="project" value="TreeGrafter"/>
</dbReference>
<evidence type="ECO:0000256" key="7">
    <source>
        <dbReference type="PIRSR" id="PIRSR601461-1"/>
    </source>
</evidence>
<keyword evidence="2 8" id="KW-0645">Protease</keyword>
<evidence type="ECO:0000256" key="1">
    <source>
        <dbReference type="ARBA" id="ARBA00007447"/>
    </source>
</evidence>
<evidence type="ECO:0000256" key="4">
    <source>
        <dbReference type="ARBA" id="ARBA00022750"/>
    </source>
</evidence>
<sequence length="322" mass="35012">MTTSLLPTVLQCAIWSTVTCAEQHSTPEIPLYNDLAYQRYNINIAIGTPPQPFSLLFDTGSTDVWVPQANSTGCISSCPPGFSFDPTKSSTLVNTRVLFDARYGLTPDLAVIGQYYNDTLFVASLPPLANATFAVGNLPPLLYVQGNRGIFGVGTRFSESVYASPTSPYRGNLSKTYTPLWERLALASPEGKRKISVWLNAQGAKTGAVQFGGENASRYQGKLASVPLNLGPDELVREWNVNLTGVIRVSGANPEQASRRLTPNNYSVDFTLDSGSPNMYVPTTLYQDIVKGFNATEIINGAPFLEEFGGCEWNDARDVDDL</sequence>
<dbReference type="GO" id="GO:0004190">
    <property type="term" value="F:aspartic-type endopeptidase activity"/>
    <property type="evidence" value="ECO:0007669"/>
    <property type="project" value="UniProtKB-KW"/>
</dbReference>
<name>A0A9W8X0W5_9PLEO</name>
<feature type="signal peptide" evidence="9">
    <location>
        <begin position="1"/>
        <end position="21"/>
    </location>
</feature>
<evidence type="ECO:0000256" key="5">
    <source>
        <dbReference type="ARBA" id="ARBA00022801"/>
    </source>
</evidence>
<dbReference type="Pfam" id="PF00026">
    <property type="entry name" value="Asp"/>
    <property type="match status" value="1"/>
</dbReference>
<evidence type="ECO:0000259" key="10">
    <source>
        <dbReference type="PROSITE" id="PS51767"/>
    </source>
</evidence>
<evidence type="ECO:0000256" key="8">
    <source>
        <dbReference type="RuleBase" id="RU000454"/>
    </source>
</evidence>
<dbReference type="InterPro" id="IPR034164">
    <property type="entry name" value="Pepsin-like_dom"/>
</dbReference>
<dbReference type="PANTHER" id="PTHR47965:SF12">
    <property type="entry name" value="ASPARTIC PROTEINASE 3-RELATED"/>
    <property type="match status" value="1"/>
</dbReference>
<dbReference type="GO" id="GO:0031505">
    <property type="term" value="P:fungal-type cell wall organization"/>
    <property type="evidence" value="ECO:0007669"/>
    <property type="project" value="TreeGrafter"/>
</dbReference>
<keyword evidence="4 8" id="KW-0064">Aspartyl protease</keyword>
<keyword evidence="5 8" id="KW-0378">Hydrolase</keyword>
<dbReference type="InterPro" id="IPR001969">
    <property type="entry name" value="Aspartic_peptidase_AS"/>
</dbReference>